<reference evidence="2 3" key="1">
    <citation type="journal article" date="2019" name="Nat. Ecol. Evol.">
        <title>Megaphylogeny resolves global patterns of mushroom evolution.</title>
        <authorList>
            <person name="Varga T."/>
            <person name="Krizsan K."/>
            <person name="Foldi C."/>
            <person name="Dima B."/>
            <person name="Sanchez-Garcia M."/>
            <person name="Sanchez-Ramirez S."/>
            <person name="Szollosi G.J."/>
            <person name="Szarkandi J.G."/>
            <person name="Papp V."/>
            <person name="Albert L."/>
            <person name="Andreopoulos W."/>
            <person name="Angelini C."/>
            <person name="Antonin V."/>
            <person name="Barry K.W."/>
            <person name="Bougher N.L."/>
            <person name="Buchanan P."/>
            <person name="Buyck B."/>
            <person name="Bense V."/>
            <person name="Catcheside P."/>
            <person name="Chovatia M."/>
            <person name="Cooper J."/>
            <person name="Damon W."/>
            <person name="Desjardin D."/>
            <person name="Finy P."/>
            <person name="Geml J."/>
            <person name="Haridas S."/>
            <person name="Hughes K."/>
            <person name="Justo A."/>
            <person name="Karasinski D."/>
            <person name="Kautmanova I."/>
            <person name="Kiss B."/>
            <person name="Kocsube S."/>
            <person name="Kotiranta H."/>
            <person name="LaButti K.M."/>
            <person name="Lechner B.E."/>
            <person name="Liimatainen K."/>
            <person name="Lipzen A."/>
            <person name="Lukacs Z."/>
            <person name="Mihaltcheva S."/>
            <person name="Morgado L.N."/>
            <person name="Niskanen T."/>
            <person name="Noordeloos M.E."/>
            <person name="Ohm R.A."/>
            <person name="Ortiz-Santana B."/>
            <person name="Ovrebo C."/>
            <person name="Racz N."/>
            <person name="Riley R."/>
            <person name="Savchenko A."/>
            <person name="Shiryaev A."/>
            <person name="Soop K."/>
            <person name="Spirin V."/>
            <person name="Szebenyi C."/>
            <person name="Tomsovsky M."/>
            <person name="Tulloss R.E."/>
            <person name="Uehling J."/>
            <person name="Grigoriev I.V."/>
            <person name="Vagvolgyi C."/>
            <person name="Papp T."/>
            <person name="Martin F.M."/>
            <person name="Miettinen O."/>
            <person name="Hibbett D.S."/>
            <person name="Nagy L.G."/>
        </authorList>
    </citation>
    <scope>NUCLEOTIDE SEQUENCE [LARGE SCALE GENOMIC DNA]</scope>
    <source>
        <strain evidence="2 3">CBS 962.96</strain>
    </source>
</reference>
<name>A0A4S8KMR8_DENBC</name>
<keyword evidence="3" id="KW-1185">Reference proteome</keyword>
<feature type="compositionally biased region" description="Gly residues" evidence="1">
    <location>
        <begin position="131"/>
        <end position="147"/>
    </location>
</feature>
<dbReference type="AlphaFoldDB" id="A0A4S8KMR8"/>
<feature type="compositionally biased region" description="Polar residues" evidence="1">
    <location>
        <begin position="159"/>
        <end position="183"/>
    </location>
</feature>
<feature type="compositionally biased region" description="Low complexity" evidence="1">
    <location>
        <begin position="207"/>
        <end position="219"/>
    </location>
</feature>
<sequence>MPGFPSQAGTPGWGSWPQMPPANPQMSQFMVPPPNDPAFFAAHQQAMMIAKQAYQMAVAQQAMAAAAEEWERGSTIGGFSSSQSMYGGVSNSPMMGSPYGMGMGMGMGSGNGWSTGSVIFPSGPRSSVYGGGAQSEYGGGGGRGGGWNSSRSVYGESFGPSSTPERQNRPSFGQRSSVFNPRDSSYFPPVPPIPQQHKNSSRPSPPAAASAAGNPRNRAISQPSSPARPQKKAPPSSWKAGI</sequence>
<accession>A0A4S8KMR8</accession>
<proteinExistence type="predicted"/>
<dbReference type="Proteomes" id="UP000297245">
    <property type="component" value="Unassembled WGS sequence"/>
</dbReference>
<organism evidence="2 3">
    <name type="scientific">Dendrothele bispora (strain CBS 962.96)</name>
    <dbReference type="NCBI Taxonomy" id="1314807"/>
    <lineage>
        <taxon>Eukaryota</taxon>
        <taxon>Fungi</taxon>
        <taxon>Dikarya</taxon>
        <taxon>Basidiomycota</taxon>
        <taxon>Agaricomycotina</taxon>
        <taxon>Agaricomycetes</taxon>
        <taxon>Agaricomycetidae</taxon>
        <taxon>Agaricales</taxon>
        <taxon>Agaricales incertae sedis</taxon>
        <taxon>Dendrothele</taxon>
    </lineage>
</organism>
<gene>
    <name evidence="2" type="ORF">K435DRAFT_703658</name>
</gene>
<dbReference type="OrthoDB" id="2687738at2759"/>
<dbReference type="EMBL" id="ML180643">
    <property type="protein sequence ID" value="THU76936.1"/>
    <property type="molecule type" value="Genomic_DNA"/>
</dbReference>
<feature type="region of interest" description="Disordered" evidence="1">
    <location>
        <begin position="1"/>
        <end position="31"/>
    </location>
</feature>
<protein>
    <submittedName>
        <fullName evidence="2">Uncharacterized protein</fullName>
    </submittedName>
</protein>
<evidence type="ECO:0000256" key="1">
    <source>
        <dbReference type="SAM" id="MobiDB-lite"/>
    </source>
</evidence>
<feature type="region of interest" description="Disordered" evidence="1">
    <location>
        <begin position="131"/>
        <end position="242"/>
    </location>
</feature>
<evidence type="ECO:0000313" key="2">
    <source>
        <dbReference type="EMBL" id="THU76936.1"/>
    </source>
</evidence>
<evidence type="ECO:0000313" key="3">
    <source>
        <dbReference type="Proteomes" id="UP000297245"/>
    </source>
</evidence>